<organism evidence="2 3">
    <name type="scientific">Liparis tanakae</name>
    <name type="common">Tanaka's snailfish</name>
    <dbReference type="NCBI Taxonomy" id="230148"/>
    <lineage>
        <taxon>Eukaryota</taxon>
        <taxon>Metazoa</taxon>
        <taxon>Chordata</taxon>
        <taxon>Craniata</taxon>
        <taxon>Vertebrata</taxon>
        <taxon>Euteleostomi</taxon>
        <taxon>Actinopterygii</taxon>
        <taxon>Neopterygii</taxon>
        <taxon>Teleostei</taxon>
        <taxon>Neoteleostei</taxon>
        <taxon>Acanthomorphata</taxon>
        <taxon>Eupercaria</taxon>
        <taxon>Perciformes</taxon>
        <taxon>Cottioidei</taxon>
        <taxon>Cottales</taxon>
        <taxon>Liparidae</taxon>
        <taxon>Liparis</taxon>
    </lineage>
</organism>
<keyword evidence="3" id="KW-1185">Reference proteome</keyword>
<dbReference type="Proteomes" id="UP000314294">
    <property type="component" value="Unassembled WGS sequence"/>
</dbReference>
<evidence type="ECO:0000313" key="3">
    <source>
        <dbReference type="Proteomes" id="UP000314294"/>
    </source>
</evidence>
<comment type="caution">
    <text evidence="2">The sequence shown here is derived from an EMBL/GenBank/DDBJ whole genome shotgun (WGS) entry which is preliminary data.</text>
</comment>
<evidence type="ECO:0000256" key="1">
    <source>
        <dbReference type="SAM" id="MobiDB-lite"/>
    </source>
</evidence>
<feature type="region of interest" description="Disordered" evidence="1">
    <location>
        <begin position="41"/>
        <end position="61"/>
    </location>
</feature>
<dbReference type="AlphaFoldDB" id="A0A4Z2I5F9"/>
<evidence type="ECO:0000313" key="2">
    <source>
        <dbReference type="EMBL" id="TNN73060.1"/>
    </source>
</evidence>
<name>A0A4Z2I5F9_9TELE</name>
<dbReference type="EMBL" id="SRLO01000129">
    <property type="protein sequence ID" value="TNN73060.1"/>
    <property type="molecule type" value="Genomic_DNA"/>
</dbReference>
<sequence length="78" mass="8963">MLYADRLPRNRIYCLDVALQRGDAANDANTCRSNSVYPKRKRRATSFPDQLRAQSDRPAERWPGVDQWGALTCTSVYE</sequence>
<accession>A0A4Z2I5F9</accession>
<protein>
    <submittedName>
        <fullName evidence="2">Uncharacterized protein</fullName>
    </submittedName>
</protein>
<proteinExistence type="predicted"/>
<reference evidence="2 3" key="1">
    <citation type="submission" date="2019-03" db="EMBL/GenBank/DDBJ databases">
        <title>First draft genome of Liparis tanakae, snailfish: a comprehensive survey of snailfish specific genes.</title>
        <authorList>
            <person name="Kim W."/>
            <person name="Song I."/>
            <person name="Jeong J.-H."/>
            <person name="Kim D."/>
            <person name="Kim S."/>
            <person name="Ryu S."/>
            <person name="Song J.Y."/>
            <person name="Lee S.K."/>
        </authorList>
    </citation>
    <scope>NUCLEOTIDE SEQUENCE [LARGE SCALE GENOMIC DNA]</scope>
    <source>
        <tissue evidence="2">Muscle</tissue>
    </source>
</reference>
<gene>
    <name evidence="2" type="ORF">EYF80_016730</name>
</gene>